<reference evidence="1" key="1">
    <citation type="submission" date="2021-03" db="EMBL/GenBank/DDBJ databases">
        <title>Comparative genomics and phylogenomic investigation of the class Geoglossomycetes provide insights into ecological specialization and systematics.</title>
        <authorList>
            <person name="Melie T."/>
            <person name="Pirro S."/>
            <person name="Miller A.N."/>
            <person name="Quandt A."/>
        </authorList>
    </citation>
    <scope>NUCLEOTIDE SEQUENCE</scope>
    <source>
        <strain evidence="1">CAQ_001_2017</strain>
    </source>
</reference>
<keyword evidence="2" id="KW-1185">Reference proteome</keyword>
<dbReference type="AlphaFoldDB" id="A0A9P8KWM2"/>
<protein>
    <submittedName>
        <fullName evidence="1">Uncharacterized protein</fullName>
    </submittedName>
</protein>
<sequence length="137" mass="15451">MFDPRKHLEFRDPPKTYSMKDIGYSEDTGISNVAVSEPFPLFTPEAVRMFRAEVLSGEVYDNCRFSSDLAACQLRGYAPRYAEFCYAAWKHPKTIEIVSKVAGIDLVTNMDYEIGHINLSVRSQNGAGKDPHEDTPI</sequence>
<accession>A0A9P8KWM2</accession>
<name>A0A9P8KWM2_9PEZI</name>
<evidence type="ECO:0000313" key="1">
    <source>
        <dbReference type="EMBL" id="KAH0538575.1"/>
    </source>
</evidence>
<evidence type="ECO:0000313" key="2">
    <source>
        <dbReference type="Proteomes" id="UP000750711"/>
    </source>
</evidence>
<dbReference type="EMBL" id="JAGHQM010003953">
    <property type="protein sequence ID" value="KAH0538575.1"/>
    <property type="molecule type" value="Genomic_DNA"/>
</dbReference>
<feature type="non-terminal residue" evidence="1">
    <location>
        <position position="137"/>
    </location>
</feature>
<dbReference type="PANTHER" id="PTHR41677">
    <property type="entry name" value="YALI0B19030P"/>
    <property type="match status" value="1"/>
</dbReference>
<comment type="caution">
    <text evidence="1">The sequence shown here is derived from an EMBL/GenBank/DDBJ whole genome shotgun (WGS) entry which is preliminary data.</text>
</comment>
<organism evidence="1 2">
    <name type="scientific">Trichoglossum hirsutum</name>
    <dbReference type="NCBI Taxonomy" id="265104"/>
    <lineage>
        <taxon>Eukaryota</taxon>
        <taxon>Fungi</taxon>
        <taxon>Dikarya</taxon>
        <taxon>Ascomycota</taxon>
        <taxon>Pezizomycotina</taxon>
        <taxon>Geoglossomycetes</taxon>
        <taxon>Geoglossales</taxon>
        <taxon>Geoglossaceae</taxon>
        <taxon>Trichoglossum</taxon>
    </lineage>
</organism>
<dbReference type="Proteomes" id="UP000750711">
    <property type="component" value="Unassembled WGS sequence"/>
</dbReference>
<gene>
    <name evidence="1" type="ORF">GP486_008767</name>
</gene>
<dbReference type="PANTHER" id="PTHR41677:SF1">
    <property type="entry name" value="FE2OG DIOXYGENASE DOMAIN-CONTAINING PROTEIN"/>
    <property type="match status" value="1"/>
</dbReference>
<proteinExistence type="predicted"/>